<dbReference type="InterPro" id="IPR000847">
    <property type="entry name" value="LysR_HTH_N"/>
</dbReference>
<dbReference type="InterPro" id="IPR005119">
    <property type="entry name" value="LysR_subst-bd"/>
</dbReference>
<dbReference type="InterPro" id="IPR036390">
    <property type="entry name" value="WH_DNA-bd_sf"/>
</dbReference>
<dbReference type="GO" id="GO:0006351">
    <property type="term" value="P:DNA-templated transcription"/>
    <property type="evidence" value="ECO:0007669"/>
    <property type="project" value="TreeGrafter"/>
</dbReference>
<gene>
    <name evidence="6" type="ORF">CFter6_0143</name>
</gene>
<name>A0A127P5C1_9BURK</name>
<proteinExistence type="inferred from homology"/>
<evidence type="ECO:0000256" key="4">
    <source>
        <dbReference type="ARBA" id="ARBA00023163"/>
    </source>
</evidence>
<dbReference type="Gene3D" id="3.40.190.290">
    <property type="match status" value="1"/>
</dbReference>
<dbReference type="InterPro" id="IPR058163">
    <property type="entry name" value="LysR-type_TF_proteobact-type"/>
</dbReference>
<dbReference type="GO" id="GO:0043565">
    <property type="term" value="F:sequence-specific DNA binding"/>
    <property type="evidence" value="ECO:0007669"/>
    <property type="project" value="TreeGrafter"/>
</dbReference>
<evidence type="ECO:0000256" key="2">
    <source>
        <dbReference type="ARBA" id="ARBA00023015"/>
    </source>
</evidence>
<dbReference type="SUPFAM" id="SSF53850">
    <property type="entry name" value="Periplasmic binding protein-like II"/>
    <property type="match status" value="1"/>
</dbReference>
<dbReference type="GO" id="GO:0003700">
    <property type="term" value="F:DNA-binding transcription factor activity"/>
    <property type="evidence" value="ECO:0007669"/>
    <property type="project" value="InterPro"/>
</dbReference>
<evidence type="ECO:0000313" key="6">
    <source>
        <dbReference type="EMBL" id="AMO92874.1"/>
    </source>
</evidence>
<dbReference type="AlphaFoldDB" id="A0A127P5C1"/>
<dbReference type="PANTHER" id="PTHR30537:SF3">
    <property type="entry name" value="TRANSCRIPTIONAL REGULATORY PROTEIN"/>
    <property type="match status" value="1"/>
</dbReference>
<comment type="similarity">
    <text evidence="1">Belongs to the LysR transcriptional regulatory family.</text>
</comment>
<accession>A0A127P5C1</accession>
<feature type="domain" description="HTH lysR-type" evidence="5">
    <location>
        <begin position="12"/>
        <end position="63"/>
    </location>
</feature>
<organism evidence="6">
    <name type="scientific">Collimonas fungivorans</name>
    <dbReference type="NCBI Taxonomy" id="158899"/>
    <lineage>
        <taxon>Bacteria</taxon>
        <taxon>Pseudomonadati</taxon>
        <taxon>Pseudomonadota</taxon>
        <taxon>Betaproteobacteria</taxon>
        <taxon>Burkholderiales</taxon>
        <taxon>Oxalobacteraceae</taxon>
        <taxon>Collimonas</taxon>
    </lineage>
</organism>
<dbReference type="Pfam" id="PF03466">
    <property type="entry name" value="LysR_substrate"/>
    <property type="match status" value="1"/>
</dbReference>
<dbReference type="RefSeq" id="WP_061538293.1">
    <property type="nucleotide sequence ID" value="NZ_CP013232.1"/>
</dbReference>
<evidence type="ECO:0000259" key="5">
    <source>
        <dbReference type="PROSITE" id="PS50931"/>
    </source>
</evidence>
<evidence type="ECO:0000313" key="7">
    <source>
        <dbReference type="Proteomes" id="UP000072421"/>
    </source>
</evidence>
<dbReference type="Proteomes" id="UP000072421">
    <property type="component" value="Chromosome"/>
</dbReference>
<protein>
    <submittedName>
        <fullName evidence="6">Bacterial regulatory helix-turn-helix, lysR family protein</fullName>
    </submittedName>
</protein>
<dbReference type="SUPFAM" id="SSF46785">
    <property type="entry name" value="Winged helix' DNA-binding domain"/>
    <property type="match status" value="1"/>
</dbReference>
<dbReference type="PROSITE" id="PS50931">
    <property type="entry name" value="HTH_LYSR"/>
    <property type="match status" value="1"/>
</dbReference>
<dbReference type="PRINTS" id="PR00039">
    <property type="entry name" value="HTHLYSR"/>
</dbReference>
<keyword evidence="4" id="KW-0804">Transcription</keyword>
<dbReference type="PANTHER" id="PTHR30537">
    <property type="entry name" value="HTH-TYPE TRANSCRIPTIONAL REGULATOR"/>
    <property type="match status" value="1"/>
</dbReference>
<dbReference type="Pfam" id="PF00126">
    <property type="entry name" value="HTH_1"/>
    <property type="match status" value="1"/>
</dbReference>
<sequence>MTIQEPGWDLYRAFLAVLEEGSLSGGARSLGLTQPTMGRQIEALELALGVKLFTRSQTGLAATDTALTLRPFAESLRATANALRRASTDASANSGGTVRITASEVVCVEVLPPILTALRETHPAIKIELVASNRTQDLLQRDADIAVRMVQPSQAALIARRIGAIPLGLFAHRRYLDLHGMPASIAELRQHTLIGFDQETNYIRAMQKRGLPLSRDMFSLSADNQLVQLAAIRAGYGIGMCQAGLVKHNPDLSPVLPAALKDELETWIVMHEDLRSSERCRITFDALAGGVSRYITDNDQPARTAPWTD</sequence>
<reference evidence="6 7" key="1">
    <citation type="submission" date="2015-11" db="EMBL/GenBank/DDBJ databases">
        <title>Exploring the genomic traits of fungus-feeding bacterial genus Collimonas.</title>
        <authorList>
            <person name="Song C."/>
            <person name="Schmidt R."/>
            <person name="de Jager V."/>
            <person name="Krzyzanowska D."/>
            <person name="Jongedijk E."/>
            <person name="Cankar K."/>
            <person name="Beekwilder J."/>
            <person name="van Veen A."/>
            <person name="de Boer W."/>
            <person name="van Veen J.A."/>
            <person name="Garbeva P."/>
        </authorList>
    </citation>
    <scope>NUCLEOTIDE SEQUENCE [LARGE SCALE GENOMIC DNA]</scope>
    <source>
        <strain evidence="6 7">Ter6</strain>
    </source>
</reference>
<dbReference type="InterPro" id="IPR036388">
    <property type="entry name" value="WH-like_DNA-bd_sf"/>
</dbReference>
<dbReference type="OrthoDB" id="9072091at2"/>
<keyword evidence="2" id="KW-0805">Transcription regulation</keyword>
<dbReference type="PATRIC" id="fig|158899.10.peg.141"/>
<dbReference type="EMBL" id="CP013232">
    <property type="protein sequence ID" value="AMO92874.1"/>
    <property type="molecule type" value="Genomic_DNA"/>
</dbReference>
<keyword evidence="3" id="KW-0238">DNA-binding</keyword>
<evidence type="ECO:0000256" key="3">
    <source>
        <dbReference type="ARBA" id="ARBA00023125"/>
    </source>
</evidence>
<dbReference type="Gene3D" id="1.10.10.10">
    <property type="entry name" value="Winged helix-like DNA-binding domain superfamily/Winged helix DNA-binding domain"/>
    <property type="match status" value="1"/>
</dbReference>
<evidence type="ECO:0000256" key="1">
    <source>
        <dbReference type="ARBA" id="ARBA00009437"/>
    </source>
</evidence>